<sequence length="175" mass="19284">MLHWGLSRFGTLLGEREEDQLVIGFMRLLVFGVAVVVVLCGSLLLKVLLSSNFHLLSLDYLHWSRLSVLGSIMPLSNVKNASLKVGSKDNTCLSEAFLTQSRWITIGLLYSHRLAYAFPPGQGTSLEYQYKWLLLCFSSASSSTENTDRSSSRTGLSLLVILALAVVGSLFLLEP</sequence>
<keyword evidence="1" id="KW-1133">Transmembrane helix</keyword>
<keyword evidence="1" id="KW-0472">Membrane</keyword>
<organism evidence="2 3">
    <name type="scientific">Tanacetum coccineum</name>
    <dbReference type="NCBI Taxonomy" id="301880"/>
    <lineage>
        <taxon>Eukaryota</taxon>
        <taxon>Viridiplantae</taxon>
        <taxon>Streptophyta</taxon>
        <taxon>Embryophyta</taxon>
        <taxon>Tracheophyta</taxon>
        <taxon>Spermatophyta</taxon>
        <taxon>Magnoliopsida</taxon>
        <taxon>eudicotyledons</taxon>
        <taxon>Gunneridae</taxon>
        <taxon>Pentapetalae</taxon>
        <taxon>asterids</taxon>
        <taxon>campanulids</taxon>
        <taxon>Asterales</taxon>
        <taxon>Asteraceae</taxon>
        <taxon>Asteroideae</taxon>
        <taxon>Anthemideae</taxon>
        <taxon>Anthemidinae</taxon>
        <taxon>Tanacetum</taxon>
    </lineage>
</organism>
<evidence type="ECO:0000256" key="1">
    <source>
        <dbReference type="SAM" id="Phobius"/>
    </source>
</evidence>
<keyword evidence="3" id="KW-1185">Reference proteome</keyword>
<name>A0ABQ4WL69_9ASTR</name>
<proteinExistence type="predicted"/>
<reference evidence="2" key="1">
    <citation type="journal article" date="2022" name="Int. J. Mol. Sci.">
        <title>Draft Genome of Tanacetum Coccineum: Genomic Comparison of Closely Related Tanacetum-Family Plants.</title>
        <authorList>
            <person name="Yamashiro T."/>
            <person name="Shiraishi A."/>
            <person name="Nakayama K."/>
            <person name="Satake H."/>
        </authorList>
    </citation>
    <scope>NUCLEOTIDE SEQUENCE</scope>
</reference>
<comment type="caution">
    <text evidence="2">The sequence shown here is derived from an EMBL/GenBank/DDBJ whole genome shotgun (WGS) entry which is preliminary data.</text>
</comment>
<reference evidence="2" key="2">
    <citation type="submission" date="2022-01" db="EMBL/GenBank/DDBJ databases">
        <authorList>
            <person name="Yamashiro T."/>
            <person name="Shiraishi A."/>
            <person name="Satake H."/>
            <person name="Nakayama K."/>
        </authorList>
    </citation>
    <scope>NUCLEOTIDE SEQUENCE</scope>
</reference>
<evidence type="ECO:0000313" key="2">
    <source>
        <dbReference type="EMBL" id="GJS53651.1"/>
    </source>
</evidence>
<dbReference type="Proteomes" id="UP001151760">
    <property type="component" value="Unassembled WGS sequence"/>
</dbReference>
<evidence type="ECO:0000313" key="3">
    <source>
        <dbReference type="Proteomes" id="UP001151760"/>
    </source>
</evidence>
<feature type="transmembrane region" description="Helical" evidence="1">
    <location>
        <begin position="20"/>
        <end position="45"/>
    </location>
</feature>
<protein>
    <submittedName>
        <fullName evidence="2">Uncharacterized protein</fullName>
    </submittedName>
</protein>
<gene>
    <name evidence="2" type="ORF">Tco_0627013</name>
</gene>
<keyword evidence="1" id="KW-0812">Transmembrane</keyword>
<feature type="transmembrane region" description="Helical" evidence="1">
    <location>
        <begin position="156"/>
        <end position="173"/>
    </location>
</feature>
<dbReference type="EMBL" id="BQNB010008741">
    <property type="protein sequence ID" value="GJS53651.1"/>
    <property type="molecule type" value="Genomic_DNA"/>
</dbReference>
<accession>A0ABQ4WL69</accession>